<dbReference type="Proteomes" id="UP000187266">
    <property type="component" value="Chromosome"/>
</dbReference>
<reference evidence="1 2" key="1">
    <citation type="submission" date="2017-01" db="EMBL/GenBank/DDBJ databases">
        <title>Genomic analysis of Xuhuaishuia manganoxidans DY6-4.</title>
        <authorList>
            <person name="Wang X."/>
        </authorList>
    </citation>
    <scope>NUCLEOTIDE SEQUENCE [LARGE SCALE GENOMIC DNA]</scope>
    <source>
        <strain evidence="1 2">DY6-4</strain>
    </source>
</reference>
<dbReference type="AlphaFoldDB" id="A0A1U7DFB3"/>
<dbReference type="OrthoDB" id="7874220at2"/>
<accession>A0A1U7DFB3</accession>
<evidence type="ECO:0000313" key="1">
    <source>
        <dbReference type="EMBL" id="APX88687.1"/>
    </source>
</evidence>
<accession>A0A2M9DG96</accession>
<evidence type="ECO:0000313" key="2">
    <source>
        <dbReference type="Proteomes" id="UP000187266"/>
    </source>
</evidence>
<keyword evidence="2" id="KW-1185">Reference proteome</keyword>
<gene>
    <name evidence="1" type="ORF">BV394_02185</name>
</gene>
<proteinExistence type="predicted"/>
<dbReference type="STRING" id="1267768.BV394_02185"/>
<name>A0A1U7DFB3_9RHOB</name>
<organism evidence="1 2">
    <name type="scientific">Brevirhabdus pacifica</name>
    <dbReference type="NCBI Taxonomy" id="1267768"/>
    <lineage>
        <taxon>Bacteria</taxon>
        <taxon>Pseudomonadati</taxon>
        <taxon>Pseudomonadota</taxon>
        <taxon>Alphaproteobacteria</taxon>
        <taxon>Rhodobacterales</taxon>
        <taxon>Paracoccaceae</taxon>
        <taxon>Brevirhabdus</taxon>
    </lineage>
</organism>
<dbReference type="EMBL" id="CP019124">
    <property type="protein sequence ID" value="APX88687.1"/>
    <property type="molecule type" value="Genomic_DNA"/>
</dbReference>
<dbReference type="RefSeq" id="WP_076978711.1">
    <property type="nucleotide sequence ID" value="NZ_CP019124.1"/>
</dbReference>
<protein>
    <submittedName>
        <fullName evidence="1">Uncharacterized protein</fullName>
    </submittedName>
</protein>
<sequence>MGVGRPKQIDAIAVPDTEAARMLRLRPTEFRDLVSQGAIPPPHRIGPYERWWVSELDDLRSGEAALPKEDFDL</sequence>